<gene>
    <name evidence="2" type="ORF">DWG20_15640</name>
</gene>
<dbReference type="EMBL" id="CP031337">
    <property type="protein sequence ID" value="AXK40735.1"/>
    <property type="molecule type" value="Genomic_DNA"/>
</dbReference>
<evidence type="ECO:0000313" key="3">
    <source>
        <dbReference type="Proteomes" id="UP000254537"/>
    </source>
</evidence>
<dbReference type="GO" id="GO:0043683">
    <property type="term" value="P:type IV pilus assembly"/>
    <property type="evidence" value="ECO:0007669"/>
    <property type="project" value="InterPro"/>
</dbReference>
<proteinExistence type="predicted"/>
<dbReference type="OrthoDB" id="8589754at2"/>
<dbReference type="NCBIfam" id="TIGR02532">
    <property type="entry name" value="IV_pilin_GFxxxE"/>
    <property type="match status" value="1"/>
</dbReference>
<dbReference type="PANTHER" id="PTHR30093">
    <property type="entry name" value="GENERAL SECRETION PATHWAY PROTEIN G"/>
    <property type="match status" value="1"/>
</dbReference>
<evidence type="ECO:0000256" key="1">
    <source>
        <dbReference type="SAM" id="Phobius"/>
    </source>
</evidence>
<dbReference type="Pfam" id="PF16732">
    <property type="entry name" value="ComP_DUS"/>
    <property type="match status" value="1"/>
</dbReference>
<dbReference type="InterPro" id="IPR045584">
    <property type="entry name" value="Pilin-like"/>
</dbReference>
<name>A0A345Y9Y3_9NEIS</name>
<reference evidence="2 3" key="1">
    <citation type="submission" date="2018-07" db="EMBL/GenBank/DDBJ databases">
        <title>Crenobacter cavernae sp. nov., isolated from a karst cave.</title>
        <authorList>
            <person name="Zhu H."/>
        </authorList>
    </citation>
    <scope>NUCLEOTIDE SEQUENCE [LARGE SCALE GENOMIC DNA]</scope>
    <source>
        <strain evidence="2 3">K1W11S-77</strain>
    </source>
</reference>
<dbReference type="InterPro" id="IPR031982">
    <property type="entry name" value="PilE-like"/>
</dbReference>
<dbReference type="Proteomes" id="UP000254537">
    <property type="component" value="Chromosome"/>
</dbReference>
<protein>
    <submittedName>
        <fullName evidence="2">Type IV pilin protein</fullName>
    </submittedName>
</protein>
<dbReference type="InterPro" id="IPR012902">
    <property type="entry name" value="N_methyl_site"/>
</dbReference>
<sequence>MKSFLRGFTLIELMIVVAIVGILASIALPAYQDYVRRTARADAKAILLENAQFLERNFTEANRYDQTTTASATSAMLIDQSPRDGTAKYQISATTLASSTFTLSATPVTGGPMDGDACGTLTLNQLGQKNVSGTTTLTAAQCWN</sequence>
<organism evidence="2 3">
    <name type="scientific">Crenobacter cavernae</name>
    <dbReference type="NCBI Taxonomy" id="2290923"/>
    <lineage>
        <taxon>Bacteria</taxon>
        <taxon>Pseudomonadati</taxon>
        <taxon>Pseudomonadota</taxon>
        <taxon>Betaproteobacteria</taxon>
        <taxon>Neisseriales</taxon>
        <taxon>Neisseriaceae</taxon>
        <taxon>Crenobacter</taxon>
    </lineage>
</organism>
<dbReference type="Pfam" id="PF07963">
    <property type="entry name" value="N_methyl"/>
    <property type="match status" value="1"/>
</dbReference>
<dbReference type="KEGG" id="ccah:DWG20_15640"/>
<dbReference type="PROSITE" id="PS00409">
    <property type="entry name" value="PROKAR_NTER_METHYL"/>
    <property type="match status" value="1"/>
</dbReference>
<feature type="transmembrane region" description="Helical" evidence="1">
    <location>
        <begin position="7"/>
        <end position="31"/>
    </location>
</feature>
<keyword evidence="1" id="KW-0812">Transmembrane</keyword>
<dbReference type="SUPFAM" id="SSF54523">
    <property type="entry name" value="Pili subunits"/>
    <property type="match status" value="1"/>
</dbReference>
<keyword evidence="1" id="KW-0472">Membrane</keyword>
<dbReference type="RefSeq" id="WP_115434662.1">
    <property type="nucleotide sequence ID" value="NZ_CP031337.1"/>
</dbReference>
<dbReference type="AlphaFoldDB" id="A0A345Y9Y3"/>
<dbReference type="Gene3D" id="3.30.700.10">
    <property type="entry name" value="Glycoprotein, Type 4 Pilin"/>
    <property type="match status" value="1"/>
</dbReference>
<evidence type="ECO:0000313" key="2">
    <source>
        <dbReference type="EMBL" id="AXK40735.1"/>
    </source>
</evidence>
<accession>A0A345Y9Y3</accession>
<dbReference type="PANTHER" id="PTHR30093:SF47">
    <property type="entry name" value="TYPE IV PILUS NON-CORE MINOR PILIN PILE"/>
    <property type="match status" value="1"/>
</dbReference>
<keyword evidence="1" id="KW-1133">Transmembrane helix</keyword>